<gene>
    <name evidence="2" type="ORF">E2C01_093444</name>
</gene>
<feature type="region of interest" description="Disordered" evidence="1">
    <location>
        <begin position="67"/>
        <end position="158"/>
    </location>
</feature>
<comment type="caution">
    <text evidence="2">The sequence shown here is derived from an EMBL/GenBank/DDBJ whole genome shotgun (WGS) entry which is preliminary data.</text>
</comment>
<feature type="compositionally biased region" description="Low complexity" evidence="1">
    <location>
        <begin position="123"/>
        <end position="144"/>
    </location>
</feature>
<evidence type="ECO:0000313" key="3">
    <source>
        <dbReference type="Proteomes" id="UP000324222"/>
    </source>
</evidence>
<sequence length="158" mass="17824">MDIFGRAVGVEARFLGTGEEDIDLPRGMGWRERVEENIERPREEESLTLPLEDKVEGLEVVVVDGEDEERDLRLESDGIFRGKRMDEEEEEEEEEEESGVFCRTRVGDEEEEEEEEEEDRGESISSTPITPTTTASVNSSSSSNLVIMPPTGEKRKAG</sequence>
<evidence type="ECO:0000313" key="2">
    <source>
        <dbReference type="EMBL" id="MPC98092.1"/>
    </source>
</evidence>
<protein>
    <submittedName>
        <fullName evidence="2">Uncharacterized protein</fullName>
    </submittedName>
</protein>
<organism evidence="2 3">
    <name type="scientific">Portunus trituberculatus</name>
    <name type="common">Swimming crab</name>
    <name type="synonym">Neptunus trituberculatus</name>
    <dbReference type="NCBI Taxonomy" id="210409"/>
    <lineage>
        <taxon>Eukaryota</taxon>
        <taxon>Metazoa</taxon>
        <taxon>Ecdysozoa</taxon>
        <taxon>Arthropoda</taxon>
        <taxon>Crustacea</taxon>
        <taxon>Multicrustacea</taxon>
        <taxon>Malacostraca</taxon>
        <taxon>Eumalacostraca</taxon>
        <taxon>Eucarida</taxon>
        <taxon>Decapoda</taxon>
        <taxon>Pleocyemata</taxon>
        <taxon>Brachyura</taxon>
        <taxon>Eubrachyura</taxon>
        <taxon>Portunoidea</taxon>
        <taxon>Portunidae</taxon>
        <taxon>Portuninae</taxon>
        <taxon>Portunus</taxon>
    </lineage>
</organism>
<feature type="compositionally biased region" description="Basic and acidic residues" evidence="1">
    <location>
        <begin position="70"/>
        <end position="86"/>
    </location>
</feature>
<dbReference type="EMBL" id="VSRR010112608">
    <property type="protein sequence ID" value="MPC98092.1"/>
    <property type="molecule type" value="Genomic_DNA"/>
</dbReference>
<dbReference type="AlphaFoldDB" id="A0A5B7JPU0"/>
<keyword evidence="3" id="KW-1185">Reference proteome</keyword>
<feature type="compositionally biased region" description="Acidic residues" evidence="1">
    <location>
        <begin position="108"/>
        <end position="120"/>
    </location>
</feature>
<name>A0A5B7JPU0_PORTR</name>
<reference evidence="2 3" key="1">
    <citation type="submission" date="2019-05" db="EMBL/GenBank/DDBJ databases">
        <title>Another draft genome of Portunus trituberculatus and its Hox gene families provides insights of decapod evolution.</title>
        <authorList>
            <person name="Jeong J.-H."/>
            <person name="Song I."/>
            <person name="Kim S."/>
            <person name="Choi T."/>
            <person name="Kim D."/>
            <person name="Ryu S."/>
            <person name="Kim W."/>
        </authorList>
    </citation>
    <scope>NUCLEOTIDE SEQUENCE [LARGE SCALE GENOMIC DNA]</scope>
    <source>
        <tissue evidence="2">Muscle</tissue>
    </source>
</reference>
<dbReference type="Proteomes" id="UP000324222">
    <property type="component" value="Unassembled WGS sequence"/>
</dbReference>
<accession>A0A5B7JPU0</accession>
<proteinExistence type="predicted"/>
<feature type="compositionally biased region" description="Acidic residues" evidence="1">
    <location>
        <begin position="87"/>
        <end position="98"/>
    </location>
</feature>
<evidence type="ECO:0000256" key="1">
    <source>
        <dbReference type="SAM" id="MobiDB-lite"/>
    </source>
</evidence>